<dbReference type="RefSeq" id="XP_025369864.1">
    <property type="nucleotide sequence ID" value="XM_025516127.1"/>
</dbReference>
<accession>A0A316VZH4</accession>
<evidence type="ECO:0000313" key="2">
    <source>
        <dbReference type="EMBL" id="PWN42704.1"/>
    </source>
</evidence>
<dbReference type="AlphaFoldDB" id="A0A316VZH4"/>
<evidence type="ECO:0000313" key="3">
    <source>
        <dbReference type="Proteomes" id="UP000245783"/>
    </source>
</evidence>
<feature type="compositionally biased region" description="Basic and acidic residues" evidence="1">
    <location>
        <begin position="309"/>
        <end position="324"/>
    </location>
</feature>
<feature type="compositionally biased region" description="Polar residues" evidence="1">
    <location>
        <begin position="127"/>
        <end position="143"/>
    </location>
</feature>
<reference evidence="2 3" key="1">
    <citation type="journal article" date="2018" name="Mol. Biol. Evol.">
        <title>Broad Genomic Sampling Reveals a Smut Pathogenic Ancestry of the Fungal Clade Ustilaginomycotina.</title>
        <authorList>
            <person name="Kijpornyongpan T."/>
            <person name="Mondo S.J."/>
            <person name="Barry K."/>
            <person name="Sandor L."/>
            <person name="Lee J."/>
            <person name="Lipzen A."/>
            <person name="Pangilinan J."/>
            <person name="LaButti K."/>
            <person name="Hainaut M."/>
            <person name="Henrissat B."/>
            <person name="Grigoriev I.V."/>
            <person name="Spatafora J.W."/>
            <person name="Aime M.C."/>
        </authorList>
    </citation>
    <scope>NUCLEOTIDE SEQUENCE [LARGE SCALE GENOMIC DNA]</scope>
    <source>
        <strain evidence="2 3">MCA 4658</strain>
    </source>
</reference>
<sequence>MFIAKIPYRASFGRALDALWSTTRRSEAIVRSHGQRSPMRASSSAGRPEPDETLLPEEDFSTHKFPALGLDGVYASKRARAESRAELKDAEKAKHLRIQRYSVTRYFEENWSGNGAPCASSDECTPLHSSQEADAQQRQGSTPRQRRGRTVRIDAVPFGQVTLHLNRFARGGDGMEKDREYPSYLPWPPDIAWATGKLMRQYEAFKRAREGKDVNDSPLLRLIVITTIKEFGRLATVRRRGRVRVYRAVWTAARDMDAADTRCLDGALLVIRPRAICAERHRPSAPPPTLQEGEVHKSKRAAVSSQSDTKGRSETATRSREHAIHMDDLVRSALDLLKRCVAESQTLDGRAKRGALETARSSASRGGKRGA</sequence>
<organism evidence="2 3">
    <name type="scientific">Ceraceosorus guamensis</name>
    <dbReference type="NCBI Taxonomy" id="1522189"/>
    <lineage>
        <taxon>Eukaryota</taxon>
        <taxon>Fungi</taxon>
        <taxon>Dikarya</taxon>
        <taxon>Basidiomycota</taxon>
        <taxon>Ustilaginomycotina</taxon>
        <taxon>Exobasidiomycetes</taxon>
        <taxon>Ceraceosorales</taxon>
        <taxon>Ceraceosoraceae</taxon>
        <taxon>Ceraceosorus</taxon>
    </lineage>
</organism>
<keyword evidence="3" id="KW-1185">Reference proteome</keyword>
<dbReference type="GeneID" id="37037997"/>
<dbReference type="Proteomes" id="UP000245783">
    <property type="component" value="Unassembled WGS sequence"/>
</dbReference>
<feature type="region of interest" description="Disordered" evidence="1">
    <location>
        <begin position="118"/>
        <end position="149"/>
    </location>
</feature>
<dbReference type="InParanoid" id="A0A316VZH4"/>
<protein>
    <submittedName>
        <fullName evidence="2">Uncharacterized protein</fullName>
    </submittedName>
</protein>
<name>A0A316VZH4_9BASI</name>
<gene>
    <name evidence="2" type="ORF">IE81DRAFT_347257</name>
</gene>
<dbReference type="EMBL" id="KZ819377">
    <property type="protein sequence ID" value="PWN42704.1"/>
    <property type="molecule type" value="Genomic_DNA"/>
</dbReference>
<feature type="region of interest" description="Disordered" evidence="1">
    <location>
        <begin position="347"/>
        <end position="371"/>
    </location>
</feature>
<feature type="region of interest" description="Disordered" evidence="1">
    <location>
        <begin position="27"/>
        <end position="60"/>
    </location>
</feature>
<proteinExistence type="predicted"/>
<feature type="region of interest" description="Disordered" evidence="1">
    <location>
        <begin position="280"/>
        <end position="324"/>
    </location>
</feature>
<evidence type="ECO:0000256" key="1">
    <source>
        <dbReference type="SAM" id="MobiDB-lite"/>
    </source>
</evidence>